<keyword evidence="1" id="KW-1133">Transmembrane helix</keyword>
<keyword evidence="3" id="KW-1185">Reference proteome</keyword>
<accession>A0ABQ6JNL1</accession>
<keyword evidence="1" id="KW-0812">Transmembrane</keyword>
<protein>
    <submittedName>
        <fullName evidence="2">Uncharacterized protein</fullName>
    </submittedName>
</protein>
<name>A0ABQ6JNL1_9ACTN</name>
<sequence>MLALTFGSLVMAGLPLLTAVVGVGLGVLGIEIATGFFDLAPRR</sequence>
<evidence type="ECO:0000313" key="2">
    <source>
        <dbReference type="EMBL" id="GMA88850.1"/>
    </source>
</evidence>
<evidence type="ECO:0000256" key="1">
    <source>
        <dbReference type="SAM" id="Phobius"/>
    </source>
</evidence>
<reference evidence="3" key="1">
    <citation type="journal article" date="2019" name="Int. J. Syst. Evol. Microbiol.">
        <title>The Global Catalogue of Microorganisms (GCM) 10K type strain sequencing project: providing services to taxonomists for standard genome sequencing and annotation.</title>
        <authorList>
            <consortium name="The Broad Institute Genomics Platform"/>
            <consortium name="The Broad Institute Genome Sequencing Center for Infectious Disease"/>
            <person name="Wu L."/>
            <person name="Ma J."/>
        </authorList>
    </citation>
    <scope>NUCLEOTIDE SEQUENCE [LARGE SCALE GENOMIC DNA]</scope>
    <source>
        <strain evidence="3">NBRC 108730</strain>
    </source>
</reference>
<dbReference type="EMBL" id="BSUZ01000001">
    <property type="protein sequence ID" value="GMA88850.1"/>
    <property type="molecule type" value="Genomic_DNA"/>
</dbReference>
<organism evidence="2 3">
    <name type="scientific">Angustibacter aerolatus</name>
    <dbReference type="NCBI Taxonomy" id="1162965"/>
    <lineage>
        <taxon>Bacteria</taxon>
        <taxon>Bacillati</taxon>
        <taxon>Actinomycetota</taxon>
        <taxon>Actinomycetes</taxon>
        <taxon>Kineosporiales</taxon>
        <taxon>Kineosporiaceae</taxon>
    </lineage>
</organism>
<comment type="caution">
    <text evidence="2">The sequence shown here is derived from an EMBL/GenBank/DDBJ whole genome shotgun (WGS) entry which is preliminary data.</text>
</comment>
<keyword evidence="1" id="KW-0472">Membrane</keyword>
<gene>
    <name evidence="2" type="ORF">GCM10025868_41000</name>
</gene>
<feature type="transmembrane region" description="Helical" evidence="1">
    <location>
        <begin position="12"/>
        <end position="37"/>
    </location>
</feature>
<proteinExistence type="predicted"/>
<dbReference type="Proteomes" id="UP001157017">
    <property type="component" value="Unassembled WGS sequence"/>
</dbReference>
<evidence type="ECO:0000313" key="3">
    <source>
        <dbReference type="Proteomes" id="UP001157017"/>
    </source>
</evidence>